<evidence type="ECO:0000256" key="2">
    <source>
        <dbReference type="ARBA" id="ARBA00022692"/>
    </source>
</evidence>
<feature type="compositionally biased region" description="Basic and acidic residues" evidence="6">
    <location>
        <begin position="437"/>
        <end position="451"/>
    </location>
</feature>
<evidence type="ECO:0000256" key="1">
    <source>
        <dbReference type="ARBA" id="ARBA00004141"/>
    </source>
</evidence>
<feature type="transmembrane region" description="Helical" evidence="7">
    <location>
        <begin position="301"/>
        <end position="323"/>
    </location>
</feature>
<feature type="transmembrane region" description="Helical" evidence="7">
    <location>
        <begin position="173"/>
        <end position="193"/>
    </location>
</feature>
<dbReference type="OrthoDB" id="4682787at2759"/>
<dbReference type="VEuPathDB" id="FungiDB:yc1106_02048"/>
<comment type="similarity">
    <text evidence="5">Belongs to the SAT4 family.</text>
</comment>
<feature type="transmembrane region" description="Helical" evidence="7">
    <location>
        <begin position="335"/>
        <end position="355"/>
    </location>
</feature>
<evidence type="ECO:0000256" key="6">
    <source>
        <dbReference type="SAM" id="MobiDB-lite"/>
    </source>
</evidence>
<dbReference type="AlphaFoldDB" id="A0A9Q8Z2H8"/>
<evidence type="ECO:0000256" key="4">
    <source>
        <dbReference type="ARBA" id="ARBA00023136"/>
    </source>
</evidence>
<dbReference type="Pfam" id="PF20684">
    <property type="entry name" value="Fung_rhodopsin"/>
    <property type="match status" value="1"/>
</dbReference>
<proteinExistence type="inferred from homology"/>
<keyword evidence="10" id="KW-1185">Reference proteome</keyword>
<dbReference type="InterPro" id="IPR029058">
    <property type="entry name" value="AB_hydrolase_fold"/>
</dbReference>
<dbReference type="EMBL" id="CP089275">
    <property type="protein sequence ID" value="USP74774.1"/>
    <property type="molecule type" value="Genomic_DNA"/>
</dbReference>
<keyword evidence="3 7" id="KW-1133">Transmembrane helix</keyword>
<accession>A0A9Q8Z2H8</accession>
<feature type="domain" description="Rhodopsin" evidence="8">
    <location>
        <begin position="178"/>
        <end position="399"/>
    </location>
</feature>
<comment type="subcellular location">
    <subcellularLocation>
        <location evidence="1">Membrane</location>
        <topology evidence="1">Multi-pass membrane protein</topology>
    </subcellularLocation>
</comment>
<feature type="transmembrane region" description="Helical" evidence="7">
    <location>
        <begin position="220"/>
        <end position="241"/>
    </location>
</feature>
<sequence length="486" mass="53259">MSKIKRIFSKLIGKLFRHGDSNPPEDVSDASENDGVGPDVLHESCAYPSTGVDIIFIHGLGGSRVETWSTGGCFWIKDFLSVDLKDVRIITWGYDANIANDFPPASSESIYGHAETLLNDLCRIRPSITRPIIFVCHSLGGLVVKEALITAAAYWNSGRHPNFAVTYTNTRGIIFLVATLLLFTTYCAFILAIRLRVKDDKFFTQESIRTTLMFVQLSEVFYILTTTLLKVSLGLFFLRVLTKKWQRLIFYIVLGVGVFFGLFYFFIVLFQCGNPAHIADNLTSPGAPRCLPRRLGLTSGYIYGIINILADWTFVLIPISVLMDSDLDRGSKISVSMVMGLGAIGSISSIMRLVYLDGLSLSAIGALSEEAIKATIWATAEPGTGIIAGSIAILRPLVRQVASEVRKQATLHSRSRSTSKPDDSIALTSRESITRTQDSKKISMDSLRSEDGNAPWSPAIVGTANVQRVVVIEAGRASVTPEAKMV</sequence>
<evidence type="ECO:0000256" key="7">
    <source>
        <dbReference type="SAM" id="Phobius"/>
    </source>
</evidence>
<feature type="region of interest" description="Disordered" evidence="6">
    <location>
        <begin position="436"/>
        <end position="456"/>
    </location>
</feature>
<evidence type="ECO:0000256" key="3">
    <source>
        <dbReference type="ARBA" id="ARBA00022989"/>
    </source>
</evidence>
<dbReference type="InterPro" id="IPR052337">
    <property type="entry name" value="SAT4-like"/>
</dbReference>
<dbReference type="InterPro" id="IPR049326">
    <property type="entry name" value="Rhodopsin_dom_fungi"/>
</dbReference>
<keyword evidence="2 7" id="KW-0812">Transmembrane</keyword>
<dbReference type="PANTHER" id="PTHR33048">
    <property type="entry name" value="PTH11-LIKE INTEGRAL MEMBRANE PROTEIN (AFU_ORTHOLOGUE AFUA_5G11245)"/>
    <property type="match status" value="1"/>
</dbReference>
<evidence type="ECO:0000313" key="10">
    <source>
        <dbReference type="Proteomes" id="UP001056012"/>
    </source>
</evidence>
<evidence type="ECO:0000256" key="5">
    <source>
        <dbReference type="ARBA" id="ARBA00038359"/>
    </source>
</evidence>
<dbReference type="GO" id="GO:0016020">
    <property type="term" value="C:membrane"/>
    <property type="evidence" value="ECO:0007669"/>
    <property type="project" value="UniProtKB-SubCell"/>
</dbReference>
<gene>
    <name evidence="9" type="ORF">yc1106_02048</name>
</gene>
<organism evidence="9 10">
    <name type="scientific">Curvularia clavata</name>
    <dbReference type="NCBI Taxonomy" id="95742"/>
    <lineage>
        <taxon>Eukaryota</taxon>
        <taxon>Fungi</taxon>
        <taxon>Dikarya</taxon>
        <taxon>Ascomycota</taxon>
        <taxon>Pezizomycotina</taxon>
        <taxon>Dothideomycetes</taxon>
        <taxon>Pleosporomycetidae</taxon>
        <taxon>Pleosporales</taxon>
        <taxon>Pleosporineae</taxon>
        <taxon>Pleosporaceae</taxon>
        <taxon>Curvularia</taxon>
    </lineage>
</organism>
<dbReference type="PANTHER" id="PTHR33048:SF96">
    <property type="entry name" value="INTEGRAL MEMBRANE PROTEIN"/>
    <property type="match status" value="1"/>
</dbReference>
<dbReference type="Gene3D" id="3.40.50.1820">
    <property type="entry name" value="alpha/beta hydrolase"/>
    <property type="match status" value="1"/>
</dbReference>
<evidence type="ECO:0000313" key="9">
    <source>
        <dbReference type="EMBL" id="USP74774.1"/>
    </source>
</evidence>
<evidence type="ECO:0000259" key="8">
    <source>
        <dbReference type="Pfam" id="PF20684"/>
    </source>
</evidence>
<reference evidence="9" key="1">
    <citation type="submission" date="2021-12" db="EMBL/GenBank/DDBJ databases">
        <title>Curvularia clavata genome.</title>
        <authorList>
            <person name="Cao Y."/>
        </authorList>
    </citation>
    <scope>NUCLEOTIDE SEQUENCE</scope>
    <source>
        <strain evidence="9">Yc1106</strain>
    </source>
</reference>
<keyword evidence="4 7" id="KW-0472">Membrane</keyword>
<feature type="transmembrane region" description="Helical" evidence="7">
    <location>
        <begin position="248"/>
        <end position="270"/>
    </location>
</feature>
<dbReference type="SUPFAM" id="SSF53474">
    <property type="entry name" value="alpha/beta-Hydrolases"/>
    <property type="match status" value="1"/>
</dbReference>
<feature type="transmembrane region" description="Helical" evidence="7">
    <location>
        <begin position="375"/>
        <end position="398"/>
    </location>
</feature>
<dbReference type="Proteomes" id="UP001056012">
    <property type="component" value="Chromosome 2"/>
</dbReference>
<protein>
    <submittedName>
        <fullName evidence="9">Importin subunit beta-1</fullName>
    </submittedName>
</protein>
<name>A0A9Q8Z2H8_CURCL</name>